<comment type="caution">
    <text evidence="9">The sequence shown here is derived from an EMBL/GenBank/DDBJ whole genome shotgun (WGS) entry which is preliminary data.</text>
</comment>
<feature type="transmembrane region" description="Helical" evidence="7">
    <location>
        <begin position="114"/>
        <end position="131"/>
    </location>
</feature>
<organism evidence="9 10">
    <name type="scientific">Kaistia geumhonensis</name>
    <dbReference type="NCBI Taxonomy" id="410839"/>
    <lineage>
        <taxon>Bacteria</taxon>
        <taxon>Pseudomonadati</taxon>
        <taxon>Pseudomonadota</taxon>
        <taxon>Alphaproteobacteria</taxon>
        <taxon>Hyphomicrobiales</taxon>
        <taxon>Kaistiaceae</taxon>
        <taxon>Kaistia</taxon>
    </lineage>
</organism>
<feature type="transmembrane region" description="Helical" evidence="7">
    <location>
        <begin position="55"/>
        <end position="74"/>
    </location>
</feature>
<feature type="transmembrane region" description="Helical" evidence="7">
    <location>
        <begin position="333"/>
        <end position="355"/>
    </location>
</feature>
<accession>A0ABU0MB92</accession>
<sequence>MTSEALRGEAPGASGGGITGLVAAIGSIAAVGLGFSITLPLLALTLEDRGISSTWIGLNTAFWGLASLAITPFIPRLAGRVGTGPLLALSIGVLAICLPVFFLSPFWLWFPLRLVAGAALTVTFVLSEFWISSAAPPERRGIIMGIYATVLSAGFALGPAILTLTGTRGFTPFLTGSAVLLLGTLPVLIGMGVAPKLSHHAGGSFRRFLFLAPAATGASLLFGVVESGAFSLLPLYGQRVGHDRDTVILLGIAATIGNILLQMPMGLLSDRVDRRKLLFGIALVGLAGTLLLPLVSASFWPFMLTLGLWGGIVGSLYTVGLAHLGARFSGADLAAANAAFIFCYSLGGLVGPATIGGAMDVLDPHGFEAALAVFFVAYLFLVLTRIRRAGH</sequence>
<dbReference type="CDD" id="cd17477">
    <property type="entry name" value="MFS_YcaD_like"/>
    <property type="match status" value="1"/>
</dbReference>
<feature type="transmembrane region" description="Helical" evidence="7">
    <location>
        <begin position="86"/>
        <end position="108"/>
    </location>
</feature>
<feature type="transmembrane region" description="Helical" evidence="7">
    <location>
        <begin position="277"/>
        <end position="300"/>
    </location>
</feature>
<evidence type="ECO:0000256" key="7">
    <source>
        <dbReference type="SAM" id="Phobius"/>
    </source>
</evidence>
<evidence type="ECO:0000259" key="8">
    <source>
        <dbReference type="PROSITE" id="PS50850"/>
    </source>
</evidence>
<dbReference type="InterPro" id="IPR020846">
    <property type="entry name" value="MFS_dom"/>
</dbReference>
<feature type="transmembrane region" description="Helical" evidence="7">
    <location>
        <begin position="174"/>
        <end position="197"/>
    </location>
</feature>
<keyword evidence="2" id="KW-0813">Transport</keyword>
<evidence type="ECO:0000256" key="2">
    <source>
        <dbReference type="ARBA" id="ARBA00022448"/>
    </source>
</evidence>
<dbReference type="RefSeq" id="WP_266283474.1">
    <property type="nucleotide sequence ID" value="NZ_JAPKNF010000003.1"/>
</dbReference>
<dbReference type="InterPro" id="IPR036259">
    <property type="entry name" value="MFS_trans_sf"/>
</dbReference>
<dbReference type="InterPro" id="IPR047200">
    <property type="entry name" value="MFS_YcaD-like"/>
</dbReference>
<keyword evidence="6 7" id="KW-0472">Membrane</keyword>
<feature type="transmembrane region" description="Helical" evidence="7">
    <location>
        <begin position="367"/>
        <end position="386"/>
    </location>
</feature>
<evidence type="ECO:0000256" key="6">
    <source>
        <dbReference type="ARBA" id="ARBA00023136"/>
    </source>
</evidence>
<keyword evidence="3" id="KW-1003">Cell membrane</keyword>
<feature type="domain" description="Major facilitator superfamily (MFS) profile" evidence="8">
    <location>
        <begin position="20"/>
        <end position="389"/>
    </location>
</feature>
<evidence type="ECO:0000313" key="10">
    <source>
        <dbReference type="Proteomes" id="UP001223743"/>
    </source>
</evidence>
<dbReference type="InterPro" id="IPR011701">
    <property type="entry name" value="MFS"/>
</dbReference>
<gene>
    <name evidence="9" type="ORF">QO015_003666</name>
</gene>
<keyword evidence="10" id="KW-1185">Reference proteome</keyword>
<dbReference type="Gene3D" id="1.20.1250.20">
    <property type="entry name" value="MFS general substrate transporter like domains"/>
    <property type="match status" value="2"/>
</dbReference>
<evidence type="ECO:0000256" key="5">
    <source>
        <dbReference type="ARBA" id="ARBA00022989"/>
    </source>
</evidence>
<evidence type="ECO:0000256" key="4">
    <source>
        <dbReference type="ARBA" id="ARBA00022692"/>
    </source>
</evidence>
<feature type="transmembrane region" description="Helical" evidence="7">
    <location>
        <begin position="209"/>
        <end position="235"/>
    </location>
</feature>
<feature type="transmembrane region" description="Helical" evidence="7">
    <location>
        <begin position="21"/>
        <end position="43"/>
    </location>
</feature>
<comment type="subcellular location">
    <subcellularLocation>
        <location evidence="1">Cell membrane</location>
        <topology evidence="1">Multi-pass membrane protein</topology>
    </subcellularLocation>
</comment>
<feature type="transmembrane region" description="Helical" evidence="7">
    <location>
        <begin position="247"/>
        <end position="265"/>
    </location>
</feature>
<name>A0ABU0MB92_9HYPH</name>
<feature type="transmembrane region" description="Helical" evidence="7">
    <location>
        <begin position="143"/>
        <end position="162"/>
    </location>
</feature>
<dbReference type="EMBL" id="JAUSWJ010000001">
    <property type="protein sequence ID" value="MDQ0518053.1"/>
    <property type="molecule type" value="Genomic_DNA"/>
</dbReference>
<evidence type="ECO:0000313" key="9">
    <source>
        <dbReference type="EMBL" id="MDQ0518053.1"/>
    </source>
</evidence>
<evidence type="ECO:0000256" key="1">
    <source>
        <dbReference type="ARBA" id="ARBA00004651"/>
    </source>
</evidence>
<proteinExistence type="predicted"/>
<dbReference type="Pfam" id="PF07690">
    <property type="entry name" value="MFS_1"/>
    <property type="match status" value="1"/>
</dbReference>
<keyword evidence="4 7" id="KW-0812">Transmembrane</keyword>
<feature type="transmembrane region" description="Helical" evidence="7">
    <location>
        <begin position="306"/>
        <end position="326"/>
    </location>
</feature>
<dbReference type="SUPFAM" id="SSF103473">
    <property type="entry name" value="MFS general substrate transporter"/>
    <property type="match status" value="1"/>
</dbReference>
<evidence type="ECO:0000256" key="3">
    <source>
        <dbReference type="ARBA" id="ARBA00022475"/>
    </source>
</evidence>
<keyword evidence="5 7" id="KW-1133">Transmembrane helix</keyword>
<dbReference type="PROSITE" id="PS50850">
    <property type="entry name" value="MFS"/>
    <property type="match status" value="1"/>
</dbReference>
<dbReference type="PANTHER" id="PTHR23521:SF2">
    <property type="entry name" value="TRANSPORTER MFS SUPERFAMILY"/>
    <property type="match status" value="1"/>
</dbReference>
<dbReference type="Proteomes" id="UP001223743">
    <property type="component" value="Unassembled WGS sequence"/>
</dbReference>
<dbReference type="PANTHER" id="PTHR23521">
    <property type="entry name" value="TRANSPORTER MFS SUPERFAMILY"/>
    <property type="match status" value="1"/>
</dbReference>
<reference evidence="9 10" key="1">
    <citation type="submission" date="2023-07" db="EMBL/GenBank/DDBJ databases">
        <title>Genomic Encyclopedia of Type Strains, Phase IV (KMG-IV): sequencing the most valuable type-strain genomes for metagenomic binning, comparative biology and taxonomic classification.</title>
        <authorList>
            <person name="Goeker M."/>
        </authorList>
    </citation>
    <scope>NUCLEOTIDE SEQUENCE [LARGE SCALE GENOMIC DNA]</scope>
    <source>
        <strain evidence="9 10">B1-1</strain>
    </source>
</reference>
<protein>
    <submittedName>
        <fullName evidence="9">MFS family permease</fullName>
    </submittedName>
</protein>